<reference evidence="1 2" key="1">
    <citation type="journal article" date="2020" name="Microbiome">
        <title>Single-cell genomics of uncultured bacteria reveals dietary fiber responders in the mouse gut microbiota.</title>
        <authorList>
            <person name="Chijiiwa R."/>
            <person name="Hosokawa M."/>
            <person name="Kogawa M."/>
            <person name="Nishikawa Y."/>
            <person name="Ide K."/>
            <person name="Sakanashi C."/>
            <person name="Takahashi K."/>
            <person name="Takeyama H."/>
        </authorList>
    </citation>
    <scope>NUCLEOTIDE SEQUENCE [LARGE SCALE GENOMIC DNA]</scope>
    <source>
        <strain evidence="1">IMSAGC_017</strain>
    </source>
</reference>
<dbReference type="Proteomes" id="UP000490821">
    <property type="component" value="Unassembled WGS sequence"/>
</dbReference>
<accession>A0A829ZB16</accession>
<organism evidence="1 2">
    <name type="scientific">Thomasclavelia cocleata</name>
    <dbReference type="NCBI Taxonomy" id="69824"/>
    <lineage>
        <taxon>Bacteria</taxon>
        <taxon>Bacillati</taxon>
        <taxon>Bacillota</taxon>
        <taxon>Erysipelotrichia</taxon>
        <taxon>Erysipelotrichales</taxon>
        <taxon>Coprobacillaceae</taxon>
        <taxon>Thomasclavelia</taxon>
    </lineage>
</organism>
<protein>
    <submittedName>
        <fullName evidence="1">Uncharacterized protein</fullName>
    </submittedName>
</protein>
<dbReference type="EMBL" id="BLMI01000194">
    <property type="protein sequence ID" value="GFI41583.1"/>
    <property type="molecule type" value="Genomic_DNA"/>
</dbReference>
<sequence>MAKIKVVEKMPGNHIQYEVKGKKIIFGDDELSVNLASRERDFEVSLDICIDSENGVVIGTGGRAQKYAAQIIIPARRYDVIEDGVDENGESREVPIPIDFDVTLCTIILWEV</sequence>
<name>A0A829ZB16_9FIRM</name>
<gene>
    <name evidence="1" type="ORF">IMSAGC017_01628</name>
</gene>
<proteinExistence type="predicted"/>
<dbReference type="AlphaFoldDB" id="A0A829ZB16"/>
<dbReference type="RefSeq" id="WP_172472831.1">
    <property type="nucleotide sequence ID" value="NZ_BLMI01000194.1"/>
</dbReference>
<evidence type="ECO:0000313" key="1">
    <source>
        <dbReference type="EMBL" id="GFI41583.1"/>
    </source>
</evidence>
<comment type="caution">
    <text evidence="1">The sequence shown here is derived from an EMBL/GenBank/DDBJ whole genome shotgun (WGS) entry which is preliminary data.</text>
</comment>
<evidence type="ECO:0000313" key="2">
    <source>
        <dbReference type="Proteomes" id="UP000490821"/>
    </source>
</evidence>